<feature type="compositionally biased region" description="Acidic residues" evidence="7">
    <location>
        <begin position="512"/>
        <end position="529"/>
    </location>
</feature>
<dbReference type="EMBL" id="KZ679015">
    <property type="protein sequence ID" value="PSS12229.1"/>
    <property type="molecule type" value="Genomic_DNA"/>
</dbReference>
<proteinExistence type="inferred from homology"/>
<feature type="compositionally biased region" description="Polar residues" evidence="7">
    <location>
        <begin position="121"/>
        <end position="153"/>
    </location>
</feature>
<dbReference type="GO" id="GO:0005886">
    <property type="term" value="C:plasma membrane"/>
    <property type="evidence" value="ECO:0007669"/>
    <property type="project" value="TreeGrafter"/>
</dbReference>
<dbReference type="GeneID" id="36572580"/>
<dbReference type="STRING" id="857342.A0A2T3AU73"/>
<dbReference type="InterPro" id="IPR011993">
    <property type="entry name" value="PH-like_dom_sf"/>
</dbReference>
<feature type="compositionally biased region" description="Low complexity" evidence="7">
    <location>
        <begin position="632"/>
        <end position="646"/>
    </location>
</feature>
<dbReference type="GO" id="GO:0140268">
    <property type="term" value="C:endoplasmic reticulum-plasma membrane contact site"/>
    <property type="evidence" value="ECO:0007669"/>
    <property type="project" value="TreeGrafter"/>
</dbReference>
<dbReference type="GO" id="GO:0032934">
    <property type="term" value="F:sterol binding"/>
    <property type="evidence" value="ECO:0007669"/>
    <property type="project" value="TreeGrafter"/>
</dbReference>
<feature type="compositionally biased region" description="Polar residues" evidence="7">
    <location>
        <begin position="28"/>
        <end position="40"/>
    </location>
</feature>
<evidence type="ECO:0000256" key="2">
    <source>
        <dbReference type="ARBA" id="ARBA00006582"/>
    </source>
</evidence>
<dbReference type="InterPro" id="IPR031968">
    <property type="entry name" value="VASt"/>
</dbReference>
<sequence>MEETSEPSSRNGLSHMLSRSRRHRKNRISASDSLLSTGTESDGRHGVRDSIEGAIERLKSHSHTNLDDDEAGNGGKQHGHRGLRGRRRRRKHEKEEEARASAEAARGRSIAERGTLEDNGSKISVTRSWSGDGSSLLTYDSETESNRLPQKSLATPRPTACLPLFLQLLKLEISVPQSPVARVGHSRRRRIVPVPVNYVPFSTSPSLSANPSQLGFLTTSSPLLRSTTSPRENLSPVRPDGALTPRSATFSPGPGKLATSESELSLPSNHLRAPTNGSQNRSPSPVGRLKDALRPGRKASSQHSSPERKAGASAVDRLQQEKEKSTSDGRRGSVVSKIGSILPDKQSQPSTTRSSPERPKPAKVHPIDTYDRPRTPPATDLAPIIVNTPPTPTDHSVPRFPSGRDRGTSDPITSNPNVVTSPSGNMISHRRVRSGSAALGPSKLSSITSAPLAPTPENGSITPTPTQSGFFNSVLSAAQNAANTLTSSIANTSLVVGGKNKSGPQEVKEVESPEVETIGEELDTEDQTEEKEPAVKTLGMGDLSLSHLGISENTDPMSSKDSEEATGRSETREGDVSASSAVSGSGNYGLGESADISTTPQAEDNQSTVRPRSIYEPSPAGAETPPNGSVFEGRSGIRRSGSIRSSRGLRRKRESSTATGTTIAAAIAAANSSVAHPIAQVSAPKITGFAVASKKRNRDFHQLFRSVPDDDYLIEDYSCALQREILAHGRLYVSEGHLCFSSNIFGWVTTLVMSFDEIVSVEKRSTALVFKNGLVISTLHAKNVFASFTSRDSTYDLIVGIWKLGHPSLRSSINGVRIDETGGGDKTEKIDGNAAASQSGSESDSEEDEDDEIYDEDEDERDSMSFTQAEGSVAGSDSGEKTFGRKPLAVASLPNGAPTDKKDDAPSPPDDDFPGPATHAATDCSDMDTHYSKIIADEVIPAPLGKVYSLMFGPASITWMKNWLTVDQKCLELTMPEDKKPLGLDNKVRTYSYIKPLNGSIGPKQTKCVCTETLDALDFERSVSVTISTQTPDVPSGNVFSTKTRYCLSWAEGNATRLQMNCAIEWTGKSWLKGPIEKGANDGQVQYAKDIVASLKASLSSRRPTVSGAVVKKTKKTRKTREAKAVSRTTDGTSESKPAAAQWGPLEAVRPILSPLADILKPLISGNMMYGLLVGLLVASWFRFGLKGVSRGVDVGSVGTPERIAAYEELWRREESELWAWLEDRVGMESMHNAARMQAEATVIQDRLKEEKMQNREVEDAIRVTEEKLRVLKGVVEKERTQKEEKHREKN</sequence>
<dbReference type="GO" id="GO:0005739">
    <property type="term" value="C:mitochondrion"/>
    <property type="evidence" value="ECO:0007669"/>
    <property type="project" value="TreeGrafter"/>
</dbReference>
<feature type="region of interest" description="Disordered" evidence="7">
    <location>
        <begin position="218"/>
        <end position="465"/>
    </location>
</feature>
<keyword evidence="5" id="KW-0472">Membrane</keyword>
<feature type="compositionally biased region" description="Polar residues" evidence="7">
    <location>
        <begin position="259"/>
        <end position="268"/>
    </location>
</feature>
<dbReference type="Pfam" id="PF16016">
    <property type="entry name" value="VASt"/>
    <property type="match status" value="1"/>
</dbReference>
<keyword evidence="4" id="KW-1133">Transmembrane helix</keyword>
<feature type="compositionally biased region" description="Polar residues" evidence="7">
    <location>
        <begin position="345"/>
        <end position="354"/>
    </location>
</feature>
<dbReference type="InParanoid" id="A0A2T3AU73"/>
<keyword evidence="6" id="KW-0175">Coiled coil</keyword>
<dbReference type="RefSeq" id="XP_024718227.1">
    <property type="nucleotide sequence ID" value="XM_024864499.1"/>
</dbReference>
<feature type="compositionally biased region" description="Basic and acidic residues" evidence="7">
    <location>
        <begin position="355"/>
        <end position="374"/>
    </location>
</feature>
<feature type="compositionally biased region" description="Basic and acidic residues" evidence="7">
    <location>
        <begin position="817"/>
        <end position="831"/>
    </location>
</feature>
<feature type="compositionally biased region" description="Polar residues" evidence="7">
    <location>
        <begin position="1127"/>
        <end position="1136"/>
    </location>
</feature>
<comment type="similarity">
    <text evidence="2">Belongs to the YSP2 family.</text>
</comment>
<keyword evidence="3" id="KW-0812">Transmembrane</keyword>
<dbReference type="InterPro" id="IPR051482">
    <property type="entry name" value="Cholesterol_transport"/>
</dbReference>
<evidence type="ECO:0000256" key="1">
    <source>
        <dbReference type="ARBA" id="ARBA00004167"/>
    </source>
</evidence>
<dbReference type="PROSITE" id="PS51778">
    <property type="entry name" value="VAST"/>
    <property type="match status" value="1"/>
</dbReference>
<evidence type="ECO:0000256" key="7">
    <source>
        <dbReference type="SAM" id="MobiDB-lite"/>
    </source>
</evidence>
<feature type="compositionally biased region" description="Basic and acidic residues" evidence="7">
    <location>
        <begin position="318"/>
        <end position="331"/>
    </location>
</feature>
<evidence type="ECO:0000313" key="10">
    <source>
        <dbReference type="Proteomes" id="UP000241818"/>
    </source>
</evidence>
<dbReference type="InterPro" id="IPR004182">
    <property type="entry name" value="GRAM"/>
</dbReference>
<evidence type="ECO:0000256" key="5">
    <source>
        <dbReference type="ARBA" id="ARBA00023136"/>
    </source>
</evidence>
<name>A0A2T3AU73_AMORE</name>
<dbReference type="CDD" id="cd13220">
    <property type="entry name" value="PH-GRAM_GRAMDC"/>
    <property type="match status" value="1"/>
</dbReference>
<dbReference type="SMART" id="SM00568">
    <property type="entry name" value="GRAM"/>
    <property type="match status" value="1"/>
</dbReference>
<feature type="domain" description="VASt" evidence="8">
    <location>
        <begin position="930"/>
        <end position="1103"/>
    </location>
</feature>
<feature type="compositionally biased region" description="Basic and acidic residues" evidence="7">
    <location>
        <begin position="41"/>
        <end position="59"/>
    </location>
</feature>
<feature type="region of interest" description="Disordered" evidence="7">
    <location>
        <begin position="495"/>
        <end position="657"/>
    </location>
</feature>
<feature type="compositionally biased region" description="Polar residues" evidence="7">
    <location>
        <begin position="1"/>
        <end position="12"/>
    </location>
</feature>
<feature type="compositionally biased region" description="Low complexity" evidence="7">
    <location>
        <begin position="576"/>
        <end position="585"/>
    </location>
</feature>
<feature type="coiled-coil region" evidence="6">
    <location>
        <begin position="1234"/>
        <end position="1268"/>
    </location>
</feature>
<feature type="compositionally biased region" description="Low complexity" evidence="7">
    <location>
        <begin position="218"/>
        <end position="231"/>
    </location>
</feature>
<dbReference type="OrthoDB" id="2162691at2759"/>
<protein>
    <recommendedName>
        <fullName evidence="8">VASt domain-containing protein</fullName>
    </recommendedName>
</protein>
<dbReference type="PANTHER" id="PTHR23319">
    <property type="entry name" value="GRAM DOMAIN CONTAINING 1B, ISOFORM E"/>
    <property type="match status" value="1"/>
</dbReference>
<comment type="subcellular location">
    <subcellularLocation>
        <location evidence="1">Membrane</location>
        <topology evidence="1">Single-pass membrane protein</topology>
    </subcellularLocation>
</comment>
<feature type="compositionally biased region" description="Basic and acidic residues" evidence="7">
    <location>
        <begin position="558"/>
        <end position="575"/>
    </location>
</feature>
<keyword evidence="10" id="KW-1185">Reference proteome</keyword>
<feature type="compositionally biased region" description="Basic and acidic residues" evidence="7">
    <location>
        <begin position="93"/>
        <end position="120"/>
    </location>
</feature>
<feature type="compositionally biased region" description="Basic residues" evidence="7">
    <location>
        <begin position="77"/>
        <end position="92"/>
    </location>
</feature>
<evidence type="ECO:0000259" key="8">
    <source>
        <dbReference type="PROSITE" id="PS51778"/>
    </source>
</evidence>
<evidence type="ECO:0000256" key="6">
    <source>
        <dbReference type="SAM" id="Coils"/>
    </source>
</evidence>
<evidence type="ECO:0000313" key="9">
    <source>
        <dbReference type="EMBL" id="PSS12229.1"/>
    </source>
</evidence>
<feature type="region of interest" description="Disordered" evidence="7">
    <location>
        <begin position="1"/>
        <end position="154"/>
    </location>
</feature>
<organism evidence="9 10">
    <name type="scientific">Amorphotheca resinae ATCC 22711</name>
    <dbReference type="NCBI Taxonomy" id="857342"/>
    <lineage>
        <taxon>Eukaryota</taxon>
        <taxon>Fungi</taxon>
        <taxon>Dikarya</taxon>
        <taxon>Ascomycota</taxon>
        <taxon>Pezizomycotina</taxon>
        <taxon>Leotiomycetes</taxon>
        <taxon>Helotiales</taxon>
        <taxon>Amorphothecaceae</taxon>
        <taxon>Amorphotheca</taxon>
    </lineage>
</organism>
<dbReference type="PANTHER" id="PTHR23319:SF4">
    <property type="entry name" value="GRAM DOMAIN CONTAINING 1B, ISOFORM E"/>
    <property type="match status" value="1"/>
</dbReference>
<dbReference type="Pfam" id="PF02893">
    <property type="entry name" value="GRAM"/>
    <property type="match status" value="1"/>
</dbReference>
<dbReference type="GO" id="GO:0120015">
    <property type="term" value="F:sterol transfer activity"/>
    <property type="evidence" value="ECO:0007669"/>
    <property type="project" value="TreeGrafter"/>
</dbReference>
<evidence type="ECO:0000256" key="3">
    <source>
        <dbReference type="ARBA" id="ARBA00022692"/>
    </source>
</evidence>
<dbReference type="Gene3D" id="2.30.29.30">
    <property type="entry name" value="Pleckstrin-homology domain (PH domain)/Phosphotyrosine-binding domain (PTB)"/>
    <property type="match status" value="1"/>
</dbReference>
<accession>A0A2T3AU73</accession>
<dbReference type="GO" id="GO:0032366">
    <property type="term" value="P:intracellular sterol transport"/>
    <property type="evidence" value="ECO:0007669"/>
    <property type="project" value="TreeGrafter"/>
</dbReference>
<gene>
    <name evidence="9" type="ORF">M430DRAFT_21330</name>
</gene>
<feature type="region of interest" description="Disordered" evidence="7">
    <location>
        <begin position="1107"/>
        <end position="1139"/>
    </location>
</feature>
<feature type="region of interest" description="Disordered" evidence="7">
    <location>
        <begin position="813"/>
        <end position="924"/>
    </location>
</feature>
<feature type="compositionally biased region" description="Polar residues" evidence="7">
    <location>
        <begin position="595"/>
        <end position="610"/>
    </location>
</feature>
<feature type="compositionally biased region" description="Acidic residues" evidence="7">
    <location>
        <begin position="843"/>
        <end position="861"/>
    </location>
</feature>
<evidence type="ECO:0000256" key="4">
    <source>
        <dbReference type="ARBA" id="ARBA00022989"/>
    </source>
</evidence>
<feature type="compositionally biased region" description="Basic residues" evidence="7">
    <location>
        <begin position="18"/>
        <end position="27"/>
    </location>
</feature>
<reference evidence="9 10" key="1">
    <citation type="journal article" date="2018" name="New Phytol.">
        <title>Comparative genomics and transcriptomics depict ericoid mycorrhizal fungi as versatile saprotrophs and plant mutualists.</title>
        <authorList>
            <person name="Martino E."/>
            <person name="Morin E."/>
            <person name="Grelet G.A."/>
            <person name="Kuo A."/>
            <person name="Kohler A."/>
            <person name="Daghino S."/>
            <person name="Barry K.W."/>
            <person name="Cichocki N."/>
            <person name="Clum A."/>
            <person name="Dockter R.B."/>
            <person name="Hainaut M."/>
            <person name="Kuo R.C."/>
            <person name="LaButti K."/>
            <person name="Lindahl B.D."/>
            <person name="Lindquist E.A."/>
            <person name="Lipzen A."/>
            <person name="Khouja H.R."/>
            <person name="Magnuson J."/>
            <person name="Murat C."/>
            <person name="Ohm R.A."/>
            <person name="Singer S.W."/>
            <person name="Spatafora J.W."/>
            <person name="Wang M."/>
            <person name="Veneault-Fourrey C."/>
            <person name="Henrissat B."/>
            <person name="Grigoriev I.V."/>
            <person name="Martin F.M."/>
            <person name="Perotto S."/>
        </authorList>
    </citation>
    <scope>NUCLEOTIDE SEQUENCE [LARGE SCALE GENOMIC DNA]</scope>
    <source>
        <strain evidence="9 10">ATCC 22711</strain>
    </source>
</reference>
<feature type="compositionally biased region" description="Polar residues" evidence="7">
    <location>
        <begin position="410"/>
        <end position="426"/>
    </location>
</feature>
<dbReference type="GO" id="GO:0005789">
    <property type="term" value="C:endoplasmic reticulum membrane"/>
    <property type="evidence" value="ECO:0007669"/>
    <property type="project" value="TreeGrafter"/>
</dbReference>
<dbReference type="FunCoup" id="A0A2T3AU73">
    <property type="interactions" value="64"/>
</dbReference>
<dbReference type="Proteomes" id="UP000241818">
    <property type="component" value="Unassembled WGS sequence"/>
</dbReference>
<dbReference type="GO" id="GO:0032541">
    <property type="term" value="C:cortical endoplasmic reticulum"/>
    <property type="evidence" value="ECO:0007669"/>
    <property type="project" value="TreeGrafter"/>
</dbReference>